<protein>
    <recommendedName>
        <fullName evidence="4">Transposase Tc1-like domain-containing protein</fullName>
    </recommendedName>
</protein>
<accession>A0A4Y2VNX1</accession>
<evidence type="ECO:0008006" key="4">
    <source>
        <dbReference type="Google" id="ProtNLM"/>
    </source>
</evidence>
<organism evidence="2 3">
    <name type="scientific">Araneus ventricosus</name>
    <name type="common">Orbweaver spider</name>
    <name type="synonym">Epeira ventricosa</name>
    <dbReference type="NCBI Taxonomy" id="182803"/>
    <lineage>
        <taxon>Eukaryota</taxon>
        <taxon>Metazoa</taxon>
        <taxon>Ecdysozoa</taxon>
        <taxon>Arthropoda</taxon>
        <taxon>Chelicerata</taxon>
        <taxon>Arachnida</taxon>
        <taxon>Araneae</taxon>
        <taxon>Araneomorphae</taxon>
        <taxon>Entelegynae</taxon>
        <taxon>Araneoidea</taxon>
        <taxon>Araneidae</taxon>
        <taxon>Araneus</taxon>
    </lineage>
</organism>
<comment type="subcellular location">
    <subcellularLocation>
        <location evidence="1">Nucleus</location>
    </subcellularLocation>
</comment>
<reference evidence="2 3" key="1">
    <citation type="journal article" date="2019" name="Sci. Rep.">
        <title>Orb-weaving spider Araneus ventricosus genome elucidates the spidroin gene catalogue.</title>
        <authorList>
            <person name="Kono N."/>
            <person name="Nakamura H."/>
            <person name="Ohtoshi R."/>
            <person name="Moran D.A.P."/>
            <person name="Shinohara A."/>
            <person name="Yoshida Y."/>
            <person name="Fujiwara M."/>
            <person name="Mori M."/>
            <person name="Tomita M."/>
            <person name="Arakawa K."/>
        </authorList>
    </citation>
    <scope>NUCLEOTIDE SEQUENCE [LARGE SCALE GENOMIC DNA]</scope>
</reference>
<gene>
    <name evidence="2" type="ORF">AVEN_126426_1</name>
</gene>
<dbReference type="OrthoDB" id="9996331at2759"/>
<sequence>MSQQHDLAESVAWRAIGRLEADQTQSVVAAALGDSRSVISRIWNWFWGTGNVRRRSGQGRTRATTQNKDRYLTLPSGRNRNMNATIQQHLPRATGTRVSTQTVRNDSITLVCMLADLWFAFH</sequence>
<dbReference type="EMBL" id="BGPR01050074">
    <property type="protein sequence ID" value="GBO27083.1"/>
    <property type="molecule type" value="Genomic_DNA"/>
</dbReference>
<evidence type="ECO:0000313" key="2">
    <source>
        <dbReference type="EMBL" id="GBO27083.1"/>
    </source>
</evidence>
<dbReference type="SUPFAM" id="SSF46689">
    <property type="entry name" value="Homeodomain-like"/>
    <property type="match status" value="1"/>
</dbReference>
<dbReference type="AlphaFoldDB" id="A0A4Y2VNX1"/>
<evidence type="ECO:0000313" key="3">
    <source>
        <dbReference type="Proteomes" id="UP000499080"/>
    </source>
</evidence>
<dbReference type="GO" id="GO:0005634">
    <property type="term" value="C:nucleus"/>
    <property type="evidence" value="ECO:0007669"/>
    <property type="project" value="UniProtKB-SubCell"/>
</dbReference>
<name>A0A4Y2VNX1_ARAVE</name>
<evidence type="ECO:0000256" key="1">
    <source>
        <dbReference type="ARBA" id="ARBA00004123"/>
    </source>
</evidence>
<dbReference type="InterPro" id="IPR009057">
    <property type="entry name" value="Homeodomain-like_sf"/>
</dbReference>
<comment type="caution">
    <text evidence="2">The sequence shown here is derived from an EMBL/GenBank/DDBJ whole genome shotgun (WGS) entry which is preliminary data.</text>
</comment>
<proteinExistence type="predicted"/>
<dbReference type="Proteomes" id="UP000499080">
    <property type="component" value="Unassembled WGS sequence"/>
</dbReference>
<keyword evidence="3" id="KW-1185">Reference proteome</keyword>